<evidence type="ECO:0000256" key="1">
    <source>
        <dbReference type="SAM" id="MobiDB-lite"/>
    </source>
</evidence>
<dbReference type="EMBL" id="JAGYPE010000003">
    <property type="protein sequence ID" value="MBS4183066.1"/>
    <property type="molecule type" value="Genomic_DNA"/>
</dbReference>
<proteinExistence type="predicted"/>
<dbReference type="AlphaFoldDB" id="A0A942Y945"/>
<feature type="region of interest" description="Disordered" evidence="1">
    <location>
        <begin position="32"/>
        <end position="55"/>
    </location>
</feature>
<gene>
    <name evidence="2" type="ORF">KHB02_16870</name>
</gene>
<evidence type="ECO:0000313" key="2">
    <source>
        <dbReference type="EMBL" id="MBS4183066.1"/>
    </source>
</evidence>
<name>A0A942Y945_9BACI</name>
<reference evidence="2" key="1">
    <citation type="submission" date="2021-05" db="EMBL/GenBank/DDBJ databases">
        <title>Novel Bacillus species.</title>
        <authorList>
            <person name="Liu G."/>
        </authorList>
    </citation>
    <scope>NUCLEOTIDE SEQUENCE</scope>
    <source>
        <strain evidence="2">FJAT-50051</strain>
    </source>
</reference>
<accession>A0A942Y945</accession>
<sequence>MTRPYAAAGVSTSRNPARFGAVDRTAVHDTARTAPVACGGPQDDSGTVARHGREQ</sequence>
<comment type="caution">
    <text evidence="2">The sequence shown here is derived from an EMBL/GenBank/DDBJ whole genome shotgun (WGS) entry which is preliminary data.</text>
</comment>
<organism evidence="2">
    <name type="scientific">Neobacillus citreus</name>
    <dbReference type="NCBI Taxonomy" id="2833578"/>
    <lineage>
        <taxon>Bacteria</taxon>
        <taxon>Bacillati</taxon>
        <taxon>Bacillota</taxon>
        <taxon>Bacilli</taxon>
        <taxon>Bacillales</taxon>
        <taxon>Bacillaceae</taxon>
        <taxon>Neobacillus</taxon>
    </lineage>
</organism>
<protein>
    <submittedName>
        <fullName evidence="2">Uncharacterized protein</fullName>
    </submittedName>
</protein>